<dbReference type="InterPro" id="IPR039564">
    <property type="entry name" value="Peptidase_C39-like"/>
</dbReference>
<proteinExistence type="predicted"/>
<dbReference type="EMBL" id="MHIM01000009">
    <property type="protein sequence ID" value="OGY52956.1"/>
    <property type="molecule type" value="Genomic_DNA"/>
</dbReference>
<gene>
    <name evidence="2" type="ORF">A3A02_04425</name>
</gene>
<dbReference type="Proteomes" id="UP000177376">
    <property type="component" value="Unassembled WGS sequence"/>
</dbReference>
<dbReference type="Pfam" id="PF13529">
    <property type="entry name" value="Peptidase_C39_2"/>
    <property type="match status" value="1"/>
</dbReference>
<dbReference type="Gene3D" id="3.90.70.10">
    <property type="entry name" value="Cysteine proteinases"/>
    <property type="match status" value="1"/>
</dbReference>
<accession>A0A1G1YMB8</accession>
<dbReference type="PROSITE" id="PS51257">
    <property type="entry name" value="PROKAR_LIPOPROTEIN"/>
    <property type="match status" value="1"/>
</dbReference>
<reference evidence="2 3" key="1">
    <citation type="journal article" date="2016" name="Nat. Commun.">
        <title>Thousands of microbial genomes shed light on interconnected biogeochemical processes in an aquifer system.</title>
        <authorList>
            <person name="Anantharaman K."/>
            <person name="Brown C.T."/>
            <person name="Hug L.A."/>
            <person name="Sharon I."/>
            <person name="Castelle C.J."/>
            <person name="Probst A.J."/>
            <person name="Thomas B.C."/>
            <person name="Singh A."/>
            <person name="Wilkins M.J."/>
            <person name="Karaoz U."/>
            <person name="Brodie E.L."/>
            <person name="Williams K.H."/>
            <person name="Hubbard S.S."/>
            <person name="Banfield J.F."/>
        </authorList>
    </citation>
    <scope>NUCLEOTIDE SEQUENCE [LARGE SCALE GENOMIC DNA]</scope>
</reference>
<feature type="domain" description="Peptidase C39-like" evidence="1">
    <location>
        <begin position="80"/>
        <end position="209"/>
    </location>
</feature>
<evidence type="ECO:0000313" key="2">
    <source>
        <dbReference type="EMBL" id="OGY52956.1"/>
    </source>
</evidence>
<evidence type="ECO:0000313" key="3">
    <source>
        <dbReference type="Proteomes" id="UP000177376"/>
    </source>
</evidence>
<dbReference type="AlphaFoldDB" id="A0A1G1YMB8"/>
<comment type="caution">
    <text evidence="2">The sequence shown here is derived from an EMBL/GenBank/DDBJ whole genome shotgun (WGS) entry which is preliminary data.</text>
</comment>
<organism evidence="2 3">
    <name type="scientific">Candidatus Buchananbacteria bacterium RIFCSPLOWO2_01_FULL_39_33</name>
    <dbReference type="NCBI Taxonomy" id="1797543"/>
    <lineage>
        <taxon>Bacteria</taxon>
        <taxon>Candidatus Buchananiibacteriota</taxon>
    </lineage>
</organism>
<name>A0A1G1YMB8_9BACT</name>
<protein>
    <recommendedName>
        <fullName evidence="1">Peptidase C39-like domain-containing protein</fullName>
    </recommendedName>
</protein>
<evidence type="ECO:0000259" key="1">
    <source>
        <dbReference type="Pfam" id="PF13529"/>
    </source>
</evidence>
<sequence length="260" mass="29250">MPYKIVVIFILLLFLTGCLRQSPSVIVNLPAEEVKQQAAGTLPVIKADNNISDASKTTLPAQVAIPAKLELKVAFAPQAPFANWDELHEEACEEASIITAAKYFSHQPLDEKIMDEEIYKLADWEGVNGYKIDLSAAETAQVLKNYYQLNAKVVEDVSVDRIKYELSRGNLVIVPAAGRELQNPYFRTPGPIYHMLVIRGYDNDEFITNEVGTKRGDGFRYKYQRLIDAVHDWNPAWSHYEVTDEQMSTAPKRMVVVTGS</sequence>